<feature type="compositionally biased region" description="Polar residues" evidence="1">
    <location>
        <begin position="99"/>
        <end position="118"/>
    </location>
</feature>
<feature type="region of interest" description="Disordered" evidence="1">
    <location>
        <begin position="96"/>
        <end position="130"/>
    </location>
</feature>
<evidence type="ECO:0000313" key="2">
    <source>
        <dbReference type="EMBL" id="MBW0467031.1"/>
    </source>
</evidence>
<proteinExistence type="predicted"/>
<comment type="caution">
    <text evidence="2">The sequence shown here is derived from an EMBL/GenBank/DDBJ whole genome shotgun (WGS) entry which is preliminary data.</text>
</comment>
<accession>A0A9Q3BLG8</accession>
<organism evidence="2 3">
    <name type="scientific">Austropuccinia psidii MF-1</name>
    <dbReference type="NCBI Taxonomy" id="1389203"/>
    <lineage>
        <taxon>Eukaryota</taxon>
        <taxon>Fungi</taxon>
        <taxon>Dikarya</taxon>
        <taxon>Basidiomycota</taxon>
        <taxon>Pucciniomycotina</taxon>
        <taxon>Pucciniomycetes</taxon>
        <taxon>Pucciniales</taxon>
        <taxon>Sphaerophragmiaceae</taxon>
        <taxon>Austropuccinia</taxon>
    </lineage>
</organism>
<dbReference type="Proteomes" id="UP000765509">
    <property type="component" value="Unassembled WGS sequence"/>
</dbReference>
<evidence type="ECO:0000313" key="3">
    <source>
        <dbReference type="Proteomes" id="UP000765509"/>
    </source>
</evidence>
<gene>
    <name evidence="2" type="ORF">O181_006746</name>
</gene>
<sequence length="130" mass="14319">MVHESTFVCPSPIINIFSPPPPYKMSWFSDYSTCQMLLQFLPCNWDLVQDPHQGTSAIGPGEDSKIPSPPSYCLLPNHPLRSPNRPHIRHHLTIIGPQVPTNTTPGSKCLPQVTSGPSKGQKPPLSGDWI</sequence>
<keyword evidence="3" id="KW-1185">Reference proteome</keyword>
<reference evidence="2" key="1">
    <citation type="submission" date="2021-03" db="EMBL/GenBank/DDBJ databases">
        <title>Draft genome sequence of rust myrtle Austropuccinia psidii MF-1, a brazilian biotype.</title>
        <authorList>
            <person name="Quecine M.C."/>
            <person name="Pachon D.M.R."/>
            <person name="Bonatelli M.L."/>
            <person name="Correr F.H."/>
            <person name="Franceschini L.M."/>
            <person name="Leite T.F."/>
            <person name="Margarido G.R.A."/>
            <person name="Almeida C.A."/>
            <person name="Ferrarezi J.A."/>
            <person name="Labate C.A."/>
        </authorList>
    </citation>
    <scope>NUCLEOTIDE SEQUENCE</scope>
    <source>
        <strain evidence="2">MF-1</strain>
    </source>
</reference>
<evidence type="ECO:0000256" key="1">
    <source>
        <dbReference type="SAM" id="MobiDB-lite"/>
    </source>
</evidence>
<protein>
    <submittedName>
        <fullName evidence="2">Uncharacterized protein</fullName>
    </submittedName>
</protein>
<name>A0A9Q3BLG8_9BASI</name>
<dbReference type="AlphaFoldDB" id="A0A9Q3BLG8"/>
<dbReference type="EMBL" id="AVOT02001466">
    <property type="protein sequence ID" value="MBW0467031.1"/>
    <property type="molecule type" value="Genomic_DNA"/>
</dbReference>